<organism evidence="2 3">
    <name type="scientific">Coprinellus micaceus</name>
    <name type="common">Glistening ink-cap mushroom</name>
    <name type="synonym">Coprinus micaceus</name>
    <dbReference type="NCBI Taxonomy" id="71717"/>
    <lineage>
        <taxon>Eukaryota</taxon>
        <taxon>Fungi</taxon>
        <taxon>Dikarya</taxon>
        <taxon>Basidiomycota</taxon>
        <taxon>Agaricomycotina</taxon>
        <taxon>Agaricomycetes</taxon>
        <taxon>Agaricomycetidae</taxon>
        <taxon>Agaricales</taxon>
        <taxon>Agaricineae</taxon>
        <taxon>Psathyrellaceae</taxon>
        <taxon>Coprinellus</taxon>
    </lineage>
</organism>
<reference evidence="2 3" key="1">
    <citation type="journal article" date="2019" name="Nat. Ecol. Evol.">
        <title>Megaphylogeny resolves global patterns of mushroom evolution.</title>
        <authorList>
            <person name="Varga T."/>
            <person name="Krizsan K."/>
            <person name="Foldi C."/>
            <person name="Dima B."/>
            <person name="Sanchez-Garcia M."/>
            <person name="Sanchez-Ramirez S."/>
            <person name="Szollosi G.J."/>
            <person name="Szarkandi J.G."/>
            <person name="Papp V."/>
            <person name="Albert L."/>
            <person name="Andreopoulos W."/>
            <person name="Angelini C."/>
            <person name="Antonin V."/>
            <person name="Barry K.W."/>
            <person name="Bougher N.L."/>
            <person name="Buchanan P."/>
            <person name="Buyck B."/>
            <person name="Bense V."/>
            <person name="Catcheside P."/>
            <person name="Chovatia M."/>
            <person name="Cooper J."/>
            <person name="Damon W."/>
            <person name="Desjardin D."/>
            <person name="Finy P."/>
            <person name="Geml J."/>
            <person name="Haridas S."/>
            <person name="Hughes K."/>
            <person name="Justo A."/>
            <person name="Karasinski D."/>
            <person name="Kautmanova I."/>
            <person name="Kiss B."/>
            <person name="Kocsube S."/>
            <person name="Kotiranta H."/>
            <person name="LaButti K.M."/>
            <person name="Lechner B.E."/>
            <person name="Liimatainen K."/>
            <person name="Lipzen A."/>
            <person name="Lukacs Z."/>
            <person name="Mihaltcheva S."/>
            <person name="Morgado L.N."/>
            <person name="Niskanen T."/>
            <person name="Noordeloos M.E."/>
            <person name="Ohm R.A."/>
            <person name="Ortiz-Santana B."/>
            <person name="Ovrebo C."/>
            <person name="Racz N."/>
            <person name="Riley R."/>
            <person name="Savchenko A."/>
            <person name="Shiryaev A."/>
            <person name="Soop K."/>
            <person name="Spirin V."/>
            <person name="Szebenyi C."/>
            <person name="Tomsovsky M."/>
            <person name="Tulloss R.E."/>
            <person name="Uehling J."/>
            <person name="Grigoriev I.V."/>
            <person name="Vagvolgyi C."/>
            <person name="Papp T."/>
            <person name="Martin F.M."/>
            <person name="Miettinen O."/>
            <person name="Hibbett D.S."/>
            <person name="Nagy L.G."/>
        </authorList>
    </citation>
    <scope>NUCLEOTIDE SEQUENCE [LARGE SCALE GENOMIC DNA]</scope>
    <source>
        <strain evidence="2 3">FP101781</strain>
    </source>
</reference>
<accession>A0A4Y7TEY7</accession>
<dbReference type="Proteomes" id="UP000298030">
    <property type="component" value="Unassembled WGS sequence"/>
</dbReference>
<name>A0A4Y7TEY7_COPMI</name>
<evidence type="ECO:0000256" key="1">
    <source>
        <dbReference type="SAM" id="Phobius"/>
    </source>
</evidence>
<protein>
    <submittedName>
        <fullName evidence="2">Uncharacterized protein</fullName>
    </submittedName>
</protein>
<proteinExistence type="predicted"/>
<gene>
    <name evidence="2" type="ORF">FA13DRAFT_1709097</name>
</gene>
<keyword evidence="3" id="KW-1185">Reference proteome</keyword>
<feature type="transmembrane region" description="Helical" evidence="1">
    <location>
        <begin position="371"/>
        <end position="393"/>
    </location>
</feature>
<evidence type="ECO:0000313" key="3">
    <source>
        <dbReference type="Proteomes" id="UP000298030"/>
    </source>
</evidence>
<evidence type="ECO:0000313" key="2">
    <source>
        <dbReference type="EMBL" id="TEB32571.1"/>
    </source>
</evidence>
<keyword evidence="1" id="KW-0472">Membrane</keyword>
<sequence>MSISLPFNIHSPFHPGGFLQFFGADLGVSATLGSGGSDPWQQWFLQPTDDGVSVSIGNTEYGTYITTAPSNGPNTSIVSTTNPRPWYLAPLPAESSLPMFAICHDEECTGVLAPLSQVDASQPDSTEVTLIPTTGAQYEFWEIVQATSPLAIPTLGEATSELELYRRGLFSRPTETSSASPAGATVTPGDVGALNECPPCGKAQCGFNPTGNGTMVTYSVLVGQPVSNCNANSRQDTKTMLGGTYTLTKSFAVEKAKNAGFGGTVNGGRRGLASVELGPSIQIESKISSGSQASIQQSQSVEVTIPPGQIGALVANVTCTKTPGQITIDQRVLGFVAIDPGFVVGYSVVYASCGSSFSDVTLPKPQCSNEGLAVVSGGVWTWILLVIGCFITLT</sequence>
<keyword evidence="1" id="KW-0812">Transmembrane</keyword>
<dbReference type="Gene3D" id="2.80.10.50">
    <property type="match status" value="1"/>
</dbReference>
<comment type="caution">
    <text evidence="2">The sequence shown here is derived from an EMBL/GenBank/DDBJ whole genome shotgun (WGS) entry which is preliminary data.</text>
</comment>
<dbReference type="AlphaFoldDB" id="A0A4Y7TEY7"/>
<dbReference type="EMBL" id="QPFP01000015">
    <property type="protein sequence ID" value="TEB32571.1"/>
    <property type="molecule type" value="Genomic_DNA"/>
</dbReference>
<keyword evidence="1" id="KW-1133">Transmembrane helix</keyword>